<dbReference type="Pfam" id="PF13304">
    <property type="entry name" value="AAA_21"/>
    <property type="match status" value="2"/>
</dbReference>
<dbReference type="InterPro" id="IPR003959">
    <property type="entry name" value="ATPase_AAA_core"/>
</dbReference>
<gene>
    <name evidence="2" type="ORF">ACFPOE_13190</name>
</gene>
<feature type="domain" description="ATPase AAA-type core" evidence="1">
    <location>
        <begin position="23"/>
        <end position="171"/>
    </location>
</feature>
<evidence type="ECO:0000313" key="3">
    <source>
        <dbReference type="Proteomes" id="UP001596037"/>
    </source>
</evidence>
<evidence type="ECO:0000259" key="1">
    <source>
        <dbReference type="Pfam" id="PF13304"/>
    </source>
</evidence>
<dbReference type="EMBL" id="JBHSMF010000006">
    <property type="protein sequence ID" value="MFC5498494.1"/>
    <property type="molecule type" value="Genomic_DNA"/>
</dbReference>
<comment type="caution">
    <text evidence="2">The sequence shown here is derived from an EMBL/GenBank/DDBJ whole genome shotgun (WGS) entry which is preliminary data.</text>
</comment>
<feature type="domain" description="ATPase AAA-type core" evidence="1">
    <location>
        <begin position="214"/>
        <end position="385"/>
    </location>
</feature>
<organism evidence="2 3">
    <name type="scientific">Caenimonas terrae</name>
    <dbReference type="NCBI Taxonomy" id="696074"/>
    <lineage>
        <taxon>Bacteria</taxon>
        <taxon>Pseudomonadati</taxon>
        <taxon>Pseudomonadota</taxon>
        <taxon>Betaproteobacteria</taxon>
        <taxon>Burkholderiales</taxon>
        <taxon>Comamonadaceae</taxon>
        <taxon>Caenimonas</taxon>
    </lineage>
</organism>
<name>A0ABW0NDP6_9BURK</name>
<dbReference type="Gene3D" id="3.40.50.300">
    <property type="entry name" value="P-loop containing nucleotide triphosphate hydrolases"/>
    <property type="match status" value="2"/>
</dbReference>
<sequence length="470" mass="51301">MLTRLRLKGFKNLIDCEVRFGPFTCVAGPNGAGKSNLFDAIAFLSDLATYPIIEAAHRVRRTGRTSGSLVELFAATPEGTAREMLLEADFLVPKVVRDDFDREAVPSSTFLTYIVGLRFLSETTGSERIEIFKEELTYVPKSDAKRRLGFLTSRAFLDSVLGGSKRSEYISTEVRDGGDSVILLRQDRVQGPPSRVPARSTPRTVLSTVNTEDKPTALAARREMQNWAQLQLEPSKLRQPDDFDAPSRLDSDGAHLPATLHRLGRYDAVANTLANLLPDVGGIRVDLDESRRSKTLYLKTRFGGEYPARSLSDGTLRFLALSVLAADETSMGVICMEEPENGIHPARIPAIVELLKGIAVDTSVPVGEGNPLRQVIVNTHSPRVVTALAVEELIVATLVRVGSATATTFGSLEGTWRASLTTEGIKAPPVTRGMLIDYLETVSSVATMNETEVGSETIGEWAQQPLEFLE</sequence>
<dbReference type="PANTHER" id="PTHR32182">
    <property type="entry name" value="DNA REPLICATION AND REPAIR PROTEIN RECF"/>
    <property type="match status" value="1"/>
</dbReference>
<evidence type="ECO:0000313" key="2">
    <source>
        <dbReference type="EMBL" id="MFC5498494.1"/>
    </source>
</evidence>
<keyword evidence="3" id="KW-1185">Reference proteome</keyword>
<proteinExistence type="predicted"/>
<dbReference type="RefSeq" id="WP_376850546.1">
    <property type="nucleotide sequence ID" value="NZ_JBHSMF010000006.1"/>
</dbReference>
<dbReference type="InterPro" id="IPR027417">
    <property type="entry name" value="P-loop_NTPase"/>
</dbReference>
<dbReference type="Proteomes" id="UP001596037">
    <property type="component" value="Unassembled WGS sequence"/>
</dbReference>
<dbReference type="SUPFAM" id="SSF52540">
    <property type="entry name" value="P-loop containing nucleoside triphosphate hydrolases"/>
    <property type="match status" value="1"/>
</dbReference>
<dbReference type="PANTHER" id="PTHR32182:SF22">
    <property type="entry name" value="ATP-DEPENDENT ENDONUCLEASE, OLD FAMILY-RELATED"/>
    <property type="match status" value="1"/>
</dbReference>
<reference evidence="3" key="1">
    <citation type="journal article" date="2019" name="Int. J. Syst. Evol. Microbiol.">
        <title>The Global Catalogue of Microorganisms (GCM) 10K type strain sequencing project: providing services to taxonomists for standard genome sequencing and annotation.</title>
        <authorList>
            <consortium name="The Broad Institute Genomics Platform"/>
            <consortium name="The Broad Institute Genome Sequencing Center for Infectious Disease"/>
            <person name="Wu L."/>
            <person name="Ma J."/>
        </authorList>
    </citation>
    <scope>NUCLEOTIDE SEQUENCE [LARGE SCALE GENOMIC DNA]</scope>
    <source>
        <strain evidence="3">CCUG 57401</strain>
    </source>
</reference>
<protein>
    <submittedName>
        <fullName evidence="2">AAA family ATPase</fullName>
    </submittedName>
</protein>
<accession>A0ABW0NDP6</accession>